<organism evidence="2 3">
    <name type="scientific">Coprinopsis marcescibilis</name>
    <name type="common">Agaric fungus</name>
    <name type="synonym">Psathyrella marcescibilis</name>
    <dbReference type="NCBI Taxonomy" id="230819"/>
    <lineage>
        <taxon>Eukaryota</taxon>
        <taxon>Fungi</taxon>
        <taxon>Dikarya</taxon>
        <taxon>Basidiomycota</taxon>
        <taxon>Agaricomycotina</taxon>
        <taxon>Agaricomycetes</taxon>
        <taxon>Agaricomycetidae</taxon>
        <taxon>Agaricales</taxon>
        <taxon>Agaricineae</taxon>
        <taxon>Psathyrellaceae</taxon>
        <taxon>Coprinopsis</taxon>
    </lineage>
</organism>
<dbReference type="OrthoDB" id="2269034at2759"/>
<gene>
    <name evidence="2" type="ORF">FA15DRAFT_251126</name>
</gene>
<evidence type="ECO:0000256" key="1">
    <source>
        <dbReference type="SAM" id="Coils"/>
    </source>
</evidence>
<reference evidence="2 3" key="1">
    <citation type="journal article" date="2019" name="Nat. Ecol. Evol.">
        <title>Megaphylogeny resolves global patterns of mushroom evolution.</title>
        <authorList>
            <person name="Varga T."/>
            <person name="Krizsan K."/>
            <person name="Foldi C."/>
            <person name="Dima B."/>
            <person name="Sanchez-Garcia M."/>
            <person name="Sanchez-Ramirez S."/>
            <person name="Szollosi G.J."/>
            <person name="Szarkandi J.G."/>
            <person name="Papp V."/>
            <person name="Albert L."/>
            <person name="Andreopoulos W."/>
            <person name="Angelini C."/>
            <person name="Antonin V."/>
            <person name="Barry K.W."/>
            <person name="Bougher N.L."/>
            <person name="Buchanan P."/>
            <person name="Buyck B."/>
            <person name="Bense V."/>
            <person name="Catcheside P."/>
            <person name="Chovatia M."/>
            <person name="Cooper J."/>
            <person name="Damon W."/>
            <person name="Desjardin D."/>
            <person name="Finy P."/>
            <person name="Geml J."/>
            <person name="Haridas S."/>
            <person name="Hughes K."/>
            <person name="Justo A."/>
            <person name="Karasinski D."/>
            <person name="Kautmanova I."/>
            <person name="Kiss B."/>
            <person name="Kocsube S."/>
            <person name="Kotiranta H."/>
            <person name="LaButti K.M."/>
            <person name="Lechner B.E."/>
            <person name="Liimatainen K."/>
            <person name="Lipzen A."/>
            <person name="Lukacs Z."/>
            <person name="Mihaltcheva S."/>
            <person name="Morgado L.N."/>
            <person name="Niskanen T."/>
            <person name="Noordeloos M.E."/>
            <person name="Ohm R.A."/>
            <person name="Ortiz-Santana B."/>
            <person name="Ovrebo C."/>
            <person name="Racz N."/>
            <person name="Riley R."/>
            <person name="Savchenko A."/>
            <person name="Shiryaev A."/>
            <person name="Soop K."/>
            <person name="Spirin V."/>
            <person name="Szebenyi C."/>
            <person name="Tomsovsky M."/>
            <person name="Tulloss R.E."/>
            <person name="Uehling J."/>
            <person name="Grigoriev I.V."/>
            <person name="Vagvolgyi C."/>
            <person name="Papp T."/>
            <person name="Martin F.M."/>
            <person name="Miettinen O."/>
            <person name="Hibbett D.S."/>
            <person name="Nagy L.G."/>
        </authorList>
    </citation>
    <scope>NUCLEOTIDE SEQUENCE [LARGE SCALE GENOMIC DNA]</scope>
    <source>
        <strain evidence="2 3">CBS 121175</strain>
    </source>
</reference>
<proteinExistence type="predicted"/>
<dbReference type="SUPFAM" id="SSF52047">
    <property type="entry name" value="RNI-like"/>
    <property type="match status" value="1"/>
</dbReference>
<feature type="coiled-coil region" evidence="1">
    <location>
        <begin position="60"/>
        <end position="87"/>
    </location>
</feature>
<keyword evidence="1" id="KW-0175">Coiled coil</keyword>
<accession>A0A5C3L2W7</accession>
<dbReference type="InterPro" id="IPR032675">
    <property type="entry name" value="LRR_dom_sf"/>
</dbReference>
<evidence type="ECO:0000313" key="3">
    <source>
        <dbReference type="Proteomes" id="UP000307440"/>
    </source>
</evidence>
<dbReference type="Proteomes" id="UP000307440">
    <property type="component" value="Unassembled WGS sequence"/>
</dbReference>
<protein>
    <recommendedName>
        <fullName evidence="4">F-box domain-containing protein</fullName>
    </recommendedName>
</protein>
<name>A0A5C3L2W7_COPMA</name>
<evidence type="ECO:0000313" key="2">
    <source>
        <dbReference type="EMBL" id="TFK26873.1"/>
    </source>
</evidence>
<dbReference type="AlphaFoldDB" id="A0A5C3L2W7"/>
<dbReference type="Gene3D" id="3.80.10.10">
    <property type="entry name" value="Ribonuclease Inhibitor"/>
    <property type="match status" value="1"/>
</dbReference>
<dbReference type="EMBL" id="ML210170">
    <property type="protein sequence ID" value="TFK26873.1"/>
    <property type="molecule type" value="Genomic_DNA"/>
</dbReference>
<sequence>MSISSSTQSVYTNNVVIRFSIPNYRPIESEFTPFLSNNDPPPDDLIKPARARAGHPNIARQTIAAQIDMLNQRLAQLQQLSTQFADQEDSYLSIASLSRRFPSELIVEVAKWCFKDDGVMDEQDRLTFMHLRCVSRRWREALLSAHCFWRGLHVRNGWPVAKAICSWFDRGGPDWPVVLRIDEWDPPQANDLPYETPGRLTLLFKSQRQWKEIKLPENMDPHCVRHILESLSDGPLQSWENCVMLRLPSWEGWVAWPSLRRRSRTFAQALPNLQTLELTLAKSSVKSPISHPTVSDLRVDLSHIVAVEGLLSLLTTLPNVQKLSLVGTRLGRSVASSGSLGRRQIELPNVRYLQLTASVADYIRHILLPNLDTLKIVTANQNPMSSTLVPLLNLLHNSLLLRTIDLEESEFSAPCVASVLKHAPKSVEELRVAGPGWYIFKVFLDDAQFGDEDVLAGLKRIYHPCFDPADFDILIRFFSKRKTRLDGNVCLEAAQGDKKGTGQIISIIYEDISKLDTSICAEQVEKLRCLGVTLSSSS</sequence>
<evidence type="ECO:0008006" key="4">
    <source>
        <dbReference type="Google" id="ProtNLM"/>
    </source>
</evidence>
<keyword evidence="3" id="KW-1185">Reference proteome</keyword>